<comment type="caution">
    <text evidence="1">The sequence shown here is derived from an EMBL/GenBank/DDBJ whole genome shotgun (WGS) entry which is preliminary data.</text>
</comment>
<dbReference type="EMBL" id="JABXBU010000003">
    <property type="protein sequence ID" value="KAF8793040.1"/>
    <property type="molecule type" value="Genomic_DNA"/>
</dbReference>
<reference evidence="1" key="1">
    <citation type="journal article" date="2020" name="bioRxiv">
        <title>Chromosome-level reference genome of the European wasp spider Argiope bruennichi: a resource for studies on range expansion and evolutionary adaptation.</title>
        <authorList>
            <person name="Sheffer M.M."/>
            <person name="Hoppe A."/>
            <person name="Krehenwinkel H."/>
            <person name="Uhl G."/>
            <person name="Kuss A.W."/>
            <person name="Jensen L."/>
            <person name="Jensen C."/>
            <person name="Gillespie R.G."/>
            <person name="Hoff K.J."/>
            <person name="Prost S."/>
        </authorList>
    </citation>
    <scope>NUCLEOTIDE SEQUENCE</scope>
</reference>
<organism evidence="1 2">
    <name type="scientific">Argiope bruennichi</name>
    <name type="common">Wasp spider</name>
    <name type="synonym">Aranea bruennichi</name>
    <dbReference type="NCBI Taxonomy" id="94029"/>
    <lineage>
        <taxon>Eukaryota</taxon>
        <taxon>Metazoa</taxon>
        <taxon>Ecdysozoa</taxon>
        <taxon>Arthropoda</taxon>
        <taxon>Chelicerata</taxon>
        <taxon>Arachnida</taxon>
        <taxon>Araneae</taxon>
        <taxon>Araneomorphae</taxon>
        <taxon>Entelegynae</taxon>
        <taxon>Araneoidea</taxon>
        <taxon>Araneidae</taxon>
        <taxon>Argiope</taxon>
    </lineage>
</organism>
<evidence type="ECO:0000313" key="1">
    <source>
        <dbReference type="EMBL" id="KAF8793040.1"/>
    </source>
</evidence>
<sequence length="79" mass="8998">MKSKRVSLGSTYPCKGRIDRSPENATIAYTPLPSNQVPPRMVKLMIKTEYSCMISIEMPIQFFQSIFCTLLKISFGNDF</sequence>
<gene>
    <name evidence="1" type="ORF">HNY73_004569</name>
</gene>
<dbReference type="Proteomes" id="UP000807504">
    <property type="component" value="Unassembled WGS sequence"/>
</dbReference>
<name>A0A8T0FU34_ARGBR</name>
<proteinExistence type="predicted"/>
<evidence type="ECO:0000313" key="2">
    <source>
        <dbReference type="Proteomes" id="UP000807504"/>
    </source>
</evidence>
<reference evidence="1" key="2">
    <citation type="submission" date="2020-06" db="EMBL/GenBank/DDBJ databases">
        <authorList>
            <person name="Sheffer M."/>
        </authorList>
    </citation>
    <scope>NUCLEOTIDE SEQUENCE</scope>
</reference>
<protein>
    <submittedName>
        <fullName evidence="1">Uncharacterized protein</fullName>
    </submittedName>
</protein>
<dbReference type="AlphaFoldDB" id="A0A8T0FU34"/>
<accession>A0A8T0FU34</accession>
<keyword evidence="2" id="KW-1185">Reference proteome</keyword>